<feature type="transmembrane region" description="Helical" evidence="15">
    <location>
        <begin position="12"/>
        <end position="36"/>
    </location>
</feature>
<keyword evidence="8" id="KW-0418">Kinase</keyword>
<dbReference type="AlphaFoldDB" id="A0A7S0KYC2"/>
<comment type="subcellular location">
    <subcellularLocation>
        <location evidence="1">Membrane</location>
        <topology evidence="1">Multi-pass membrane protein</topology>
    </subcellularLocation>
    <subcellularLocation>
        <location evidence="2">Plastid</location>
        <location evidence="2">Chloroplast</location>
    </subcellularLocation>
</comment>
<protein>
    <recommendedName>
        <fullName evidence="13">phytol kinase</fullName>
        <ecNumber evidence="13">2.7.1.182</ecNumber>
    </recommendedName>
</protein>
<keyword evidence="7 15" id="KW-0812">Transmembrane</keyword>
<keyword evidence="6" id="KW-0808">Transferase</keyword>
<comment type="similarity">
    <text evidence="3">Belongs to the polyprenol kinase family.</text>
</comment>
<evidence type="ECO:0000256" key="7">
    <source>
        <dbReference type="ARBA" id="ARBA00022692"/>
    </source>
</evidence>
<dbReference type="GO" id="GO:0009507">
    <property type="term" value="C:chloroplast"/>
    <property type="evidence" value="ECO:0007669"/>
    <property type="project" value="UniProtKB-SubCell"/>
</dbReference>
<evidence type="ECO:0000313" key="16">
    <source>
        <dbReference type="EMBL" id="CAD8596535.1"/>
    </source>
</evidence>
<evidence type="ECO:0000256" key="13">
    <source>
        <dbReference type="ARBA" id="ARBA00039024"/>
    </source>
</evidence>
<evidence type="ECO:0000256" key="6">
    <source>
        <dbReference type="ARBA" id="ARBA00022679"/>
    </source>
</evidence>
<keyword evidence="11 15" id="KW-0472">Membrane</keyword>
<keyword evidence="4" id="KW-0150">Chloroplast</keyword>
<sequence length="202" mass="21807">MIHTLSAPLFMLFWPCFSMAEGARFFAAIVPFINAVRLFVAGSSKSDDDSEKELANAVSRGGNKEEALGGPFIYCIVLLTSILAFWRDSPVGIIALSAMAGGDGMADIVGRRLGKNNKWFFSPSKSVAGSLAFWGFSTIFSVGLVLWFNFTGCMELPYALPELVTRIALISAACSAIELQPYGDDNWTVPVSAVVLSKLFLT</sequence>
<keyword evidence="10 15" id="KW-1133">Transmembrane helix</keyword>
<dbReference type="PANTHER" id="PTHR32523">
    <property type="entry name" value="PHYTOL KINASE 1, CHLOROPLASTIC"/>
    <property type="match status" value="1"/>
</dbReference>
<gene>
    <name evidence="16" type="ORF">AGLA0713_LOCUS1363</name>
</gene>
<evidence type="ECO:0000256" key="10">
    <source>
        <dbReference type="ARBA" id="ARBA00022989"/>
    </source>
</evidence>
<dbReference type="GO" id="GO:0016020">
    <property type="term" value="C:membrane"/>
    <property type="evidence" value="ECO:0007669"/>
    <property type="project" value="UniProtKB-SubCell"/>
</dbReference>
<evidence type="ECO:0000256" key="12">
    <source>
        <dbReference type="ARBA" id="ARBA00024015"/>
    </source>
</evidence>
<dbReference type="GO" id="GO:0010276">
    <property type="term" value="F:phytol kinase activity"/>
    <property type="evidence" value="ECO:0007669"/>
    <property type="project" value="UniProtKB-EC"/>
</dbReference>
<evidence type="ECO:0000256" key="8">
    <source>
        <dbReference type="ARBA" id="ARBA00022777"/>
    </source>
</evidence>
<evidence type="ECO:0000256" key="4">
    <source>
        <dbReference type="ARBA" id="ARBA00022528"/>
    </source>
</evidence>
<feature type="transmembrane region" description="Helical" evidence="15">
    <location>
        <begin position="131"/>
        <end position="150"/>
    </location>
</feature>
<dbReference type="InterPro" id="IPR039606">
    <property type="entry name" value="Phytol/farnesol_kinase"/>
</dbReference>
<evidence type="ECO:0000256" key="11">
    <source>
        <dbReference type="ARBA" id="ARBA00023136"/>
    </source>
</evidence>
<name>A0A7S0KYC2_9STRA</name>
<dbReference type="PANTHER" id="PTHR32523:SF8">
    <property type="entry name" value="DOLICHOL KINASE"/>
    <property type="match status" value="1"/>
</dbReference>
<evidence type="ECO:0000256" key="3">
    <source>
        <dbReference type="ARBA" id="ARBA00010794"/>
    </source>
</evidence>
<keyword evidence="9" id="KW-0809">Transit peptide</keyword>
<comment type="catalytic activity">
    <reaction evidence="14">
        <text>phytol + CTP = phytyl phosphate + CDP + H(+)</text>
        <dbReference type="Rhea" id="RHEA:38055"/>
        <dbReference type="ChEBI" id="CHEBI:15378"/>
        <dbReference type="ChEBI" id="CHEBI:17327"/>
        <dbReference type="ChEBI" id="CHEBI:37563"/>
        <dbReference type="ChEBI" id="CHEBI:58069"/>
        <dbReference type="ChEBI" id="CHEBI:75483"/>
        <dbReference type="EC" id="2.7.1.182"/>
    </reaction>
</comment>
<feature type="transmembrane region" description="Helical" evidence="15">
    <location>
        <begin position="67"/>
        <end position="86"/>
    </location>
</feature>
<proteinExistence type="inferred from homology"/>
<keyword evidence="5" id="KW-0934">Plastid</keyword>
<dbReference type="EMBL" id="HBEX01002042">
    <property type="protein sequence ID" value="CAD8596535.1"/>
    <property type="molecule type" value="Transcribed_RNA"/>
</dbReference>
<dbReference type="EC" id="2.7.1.182" evidence="13"/>
<evidence type="ECO:0000256" key="2">
    <source>
        <dbReference type="ARBA" id="ARBA00004229"/>
    </source>
</evidence>
<evidence type="ECO:0000256" key="9">
    <source>
        <dbReference type="ARBA" id="ARBA00022946"/>
    </source>
</evidence>
<evidence type="ECO:0000256" key="5">
    <source>
        <dbReference type="ARBA" id="ARBA00022640"/>
    </source>
</evidence>
<accession>A0A7S0KYC2</accession>
<evidence type="ECO:0000256" key="15">
    <source>
        <dbReference type="SAM" id="Phobius"/>
    </source>
</evidence>
<reference evidence="16" key="1">
    <citation type="submission" date="2021-01" db="EMBL/GenBank/DDBJ databases">
        <authorList>
            <person name="Corre E."/>
            <person name="Pelletier E."/>
            <person name="Niang G."/>
            <person name="Scheremetjew M."/>
            <person name="Finn R."/>
            <person name="Kale V."/>
            <person name="Holt S."/>
            <person name="Cochrane G."/>
            <person name="Meng A."/>
            <person name="Brown T."/>
            <person name="Cohen L."/>
        </authorList>
    </citation>
    <scope>NUCLEOTIDE SEQUENCE</scope>
</reference>
<comment type="pathway">
    <text evidence="12">Cofactor biosynthesis; tocopherol biosynthesis.</text>
</comment>
<organism evidence="16">
    <name type="scientific">Asterionellopsis glacialis</name>
    <dbReference type="NCBI Taxonomy" id="33640"/>
    <lineage>
        <taxon>Eukaryota</taxon>
        <taxon>Sar</taxon>
        <taxon>Stramenopiles</taxon>
        <taxon>Ochrophyta</taxon>
        <taxon>Bacillariophyta</taxon>
        <taxon>Fragilariophyceae</taxon>
        <taxon>Fragilariophycidae</taxon>
        <taxon>Fragilariales</taxon>
        <taxon>Fragilariaceae</taxon>
        <taxon>Asterionellopsis</taxon>
    </lineage>
</organism>
<evidence type="ECO:0000256" key="1">
    <source>
        <dbReference type="ARBA" id="ARBA00004141"/>
    </source>
</evidence>
<evidence type="ECO:0000256" key="14">
    <source>
        <dbReference type="ARBA" id="ARBA00048889"/>
    </source>
</evidence>